<evidence type="ECO:0000313" key="1">
    <source>
        <dbReference type="EMBL" id="CAG8592143.1"/>
    </source>
</evidence>
<sequence length="75" mass="8502">MFLNNKLFDDGICNGTIGLITKLRDSNNIEVTFPTYEGINKVTVQKETSYFEINSIPASQQQFLLQNAFSLTTHK</sequence>
<name>A0ACA9MHM4_9GLOM</name>
<dbReference type="Proteomes" id="UP000789860">
    <property type="component" value="Unassembled WGS sequence"/>
</dbReference>
<dbReference type="EMBL" id="CAJVPM010013051">
    <property type="protein sequence ID" value="CAG8592143.1"/>
    <property type="molecule type" value="Genomic_DNA"/>
</dbReference>
<feature type="non-terminal residue" evidence="1">
    <location>
        <position position="75"/>
    </location>
</feature>
<protein>
    <submittedName>
        <fullName evidence="1">872_t:CDS:1</fullName>
    </submittedName>
</protein>
<reference evidence="1" key="1">
    <citation type="submission" date="2021-06" db="EMBL/GenBank/DDBJ databases">
        <authorList>
            <person name="Kallberg Y."/>
            <person name="Tangrot J."/>
            <person name="Rosling A."/>
        </authorList>
    </citation>
    <scope>NUCLEOTIDE SEQUENCE</scope>
    <source>
        <strain evidence="1">AU212A</strain>
    </source>
</reference>
<keyword evidence="2" id="KW-1185">Reference proteome</keyword>
<evidence type="ECO:0000313" key="2">
    <source>
        <dbReference type="Proteomes" id="UP000789860"/>
    </source>
</evidence>
<gene>
    <name evidence="1" type="ORF">SCALOS_LOCUS6617</name>
</gene>
<accession>A0ACA9MHM4</accession>
<comment type="caution">
    <text evidence="1">The sequence shown here is derived from an EMBL/GenBank/DDBJ whole genome shotgun (WGS) entry which is preliminary data.</text>
</comment>
<proteinExistence type="predicted"/>
<organism evidence="1 2">
    <name type="scientific">Scutellospora calospora</name>
    <dbReference type="NCBI Taxonomy" id="85575"/>
    <lineage>
        <taxon>Eukaryota</taxon>
        <taxon>Fungi</taxon>
        <taxon>Fungi incertae sedis</taxon>
        <taxon>Mucoromycota</taxon>
        <taxon>Glomeromycotina</taxon>
        <taxon>Glomeromycetes</taxon>
        <taxon>Diversisporales</taxon>
        <taxon>Gigasporaceae</taxon>
        <taxon>Scutellospora</taxon>
    </lineage>
</organism>